<protein>
    <submittedName>
        <fullName evidence="3">TIGR03668 family PPOX class F420-dependent oxidoreductase</fullName>
    </submittedName>
</protein>
<keyword evidence="1" id="KW-0560">Oxidoreductase</keyword>
<sequence>MARLESDACRNSFAAARIAHLATADEGGQPHVVPVTFAVLPDAAAPTGAAVVVAVDHKPKTTTRLRRLRNLTENPRAALLVDHYEDDWTRLWWVRADVDGAEVRPLAEQDTPAGVRGVSALDALVAKYPAYAEHQPDGPLLHLPVARWSGWTAGA</sequence>
<feature type="domain" description="Pyridoxamine 5'-phosphate oxidase N-terminal" evidence="2">
    <location>
        <begin position="7"/>
        <end position="150"/>
    </location>
</feature>
<proteinExistence type="predicted"/>
<dbReference type="Pfam" id="PF01243">
    <property type="entry name" value="PNPOx_N"/>
    <property type="match status" value="1"/>
</dbReference>
<organism evidence="3 4">
    <name type="scientific">Georgenia deserti</name>
    <dbReference type="NCBI Taxonomy" id="2093781"/>
    <lineage>
        <taxon>Bacteria</taxon>
        <taxon>Bacillati</taxon>
        <taxon>Actinomycetota</taxon>
        <taxon>Actinomycetes</taxon>
        <taxon>Micrococcales</taxon>
        <taxon>Bogoriellaceae</taxon>
        <taxon>Georgenia</taxon>
    </lineage>
</organism>
<evidence type="ECO:0000313" key="4">
    <source>
        <dbReference type="Proteomes" id="UP001597277"/>
    </source>
</evidence>
<dbReference type="InterPro" id="IPR011576">
    <property type="entry name" value="Pyridox_Oxase_N"/>
</dbReference>
<dbReference type="Gene3D" id="2.30.110.10">
    <property type="entry name" value="Electron Transport, Fmn-binding Protein, Chain A"/>
    <property type="match status" value="1"/>
</dbReference>
<evidence type="ECO:0000313" key="3">
    <source>
        <dbReference type="EMBL" id="MFD1718005.1"/>
    </source>
</evidence>
<dbReference type="EMBL" id="JBHUEE010000004">
    <property type="protein sequence ID" value="MFD1718005.1"/>
    <property type="molecule type" value="Genomic_DNA"/>
</dbReference>
<dbReference type="PANTHER" id="PTHR35176">
    <property type="entry name" value="HEME OXYGENASE HI_0854-RELATED"/>
    <property type="match status" value="1"/>
</dbReference>
<gene>
    <name evidence="3" type="ORF">ACFSE6_09170</name>
</gene>
<dbReference type="InterPro" id="IPR052019">
    <property type="entry name" value="F420H2_bilvrd_red/Heme_oxyg"/>
</dbReference>
<dbReference type="PANTHER" id="PTHR35176:SF2">
    <property type="entry name" value="F420H(2)-DEPENDENT REDUCTASE RV1155"/>
    <property type="match status" value="1"/>
</dbReference>
<dbReference type="InterPro" id="IPR019967">
    <property type="entry name" value="F420-dep_enz_PPOX_Rv0121"/>
</dbReference>
<dbReference type="InterPro" id="IPR012349">
    <property type="entry name" value="Split_barrel_FMN-bd"/>
</dbReference>
<keyword evidence="4" id="KW-1185">Reference proteome</keyword>
<name>A0ABW4L3K8_9MICO</name>
<dbReference type="RefSeq" id="WP_388005429.1">
    <property type="nucleotide sequence ID" value="NZ_JBHUEE010000004.1"/>
</dbReference>
<dbReference type="SUPFAM" id="SSF50475">
    <property type="entry name" value="FMN-binding split barrel"/>
    <property type="match status" value="1"/>
</dbReference>
<dbReference type="NCBIfam" id="TIGR03668">
    <property type="entry name" value="Rv0121_F420"/>
    <property type="match status" value="1"/>
</dbReference>
<reference evidence="4" key="1">
    <citation type="journal article" date="2019" name="Int. J. Syst. Evol. Microbiol.">
        <title>The Global Catalogue of Microorganisms (GCM) 10K type strain sequencing project: providing services to taxonomists for standard genome sequencing and annotation.</title>
        <authorList>
            <consortium name="The Broad Institute Genomics Platform"/>
            <consortium name="The Broad Institute Genome Sequencing Center for Infectious Disease"/>
            <person name="Wu L."/>
            <person name="Ma J."/>
        </authorList>
    </citation>
    <scope>NUCLEOTIDE SEQUENCE [LARGE SCALE GENOMIC DNA]</scope>
    <source>
        <strain evidence="4">JCM 17130</strain>
    </source>
</reference>
<dbReference type="Proteomes" id="UP001597277">
    <property type="component" value="Unassembled WGS sequence"/>
</dbReference>
<evidence type="ECO:0000259" key="2">
    <source>
        <dbReference type="Pfam" id="PF01243"/>
    </source>
</evidence>
<accession>A0ABW4L3K8</accession>
<evidence type="ECO:0000256" key="1">
    <source>
        <dbReference type="ARBA" id="ARBA00023002"/>
    </source>
</evidence>
<comment type="caution">
    <text evidence="3">The sequence shown here is derived from an EMBL/GenBank/DDBJ whole genome shotgun (WGS) entry which is preliminary data.</text>
</comment>